<dbReference type="InterPro" id="IPR002182">
    <property type="entry name" value="NB-ARC"/>
</dbReference>
<evidence type="ECO:0000313" key="3">
    <source>
        <dbReference type="Proteomes" id="UP000799428"/>
    </source>
</evidence>
<dbReference type="Proteomes" id="UP000799428">
    <property type="component" value="Unassembled WGS sequence"/>
</dbReference>
<dbReference type="GO" id="GO:0043531">
    <property type="term" value="F:ADP binding"/>
    <property type="evidence" value="ECO:0007669"/>
    <property type="project" value="InterPro"/>
</dbReference>
<proteinExistence type="predicted"/>
<dbReference type="EMBL" id="MU005784">
    <property type="protein sequence ID" value="KAF2704007.1"/>
    <property type="molecule type" value="Genomic_DNA"/>
</dbReference>
<reference evidence="2" key="1">
    <citation type="journal article" date="2020" name="Stud. Mycol.">
        <title>101 Dothideomycetes genomes: a test case for predicting lifestyles and emergence of pathogens.</title>
        <authorList>
            <person name="Haridas S."/>
            <person name="Albert R."/>
            <person name="Binder M."/>
            <person name="Bloem J."/>
            <person name="Labutti K."/>
            <person name="Salamov A."/>
            <person name="Andreopoulos B."/>
            <person name="Baker S."/>
            <person name="Barry K."/>
            <person name="Bills G."/>
            <person name="Bluhm B."/>
            <person name="Cannon C."/>
            <person name="Castanera R."/>
            <person name="Culley D."/>
            <person name="Daum C."/>
            <person name="Ezra D."/>
            <person name="Gonzalez J."/>
            <person name="Henrissat B."/>
            <person name="Kuo A."/>
            <person name="Liang C."/>
            <person name="Lipzen A."/>
            <person name="Lutzoni F."/>
            <person name="Magnuson J."/>
            <person name="Mondo S."/>
            <person name="Nolan M."/>
            <person name="Ohm R."/>
            <person name="Pangilinan J."/>
            <person name="Park H.-J."/>
            <person name="Ramirez L."/>
            <person name="Alfaro M."/>
            <person name="Sun H."/>
            <person name="Tritt A."/>
            <person name="Yoshinaga Y."/>
            <person name="Zwiers L.-H."/>
            <person name="Turgeon B."/>
            <person name="Goodwin S."/>
            <person name="Spatafora J."/>
            <person name="Crous P."/>
            <person name="Grigoriev I."/>
        </authorList>
    </citation>
    <scope>NUCLEOTIDE SEQUENCE</scope>
    <source>
        <strain evidence="2">CBS 279.74</strain>
    </source>
</reference>
<dbReference type="Pfam" id="PF00931">
    <property type="entry name" value="NB-ARC"/>
    <property type="match status" value="1"/>
</dbReference>
<sequence>MEALSSRNASRSSTDIAEYAKAVLFLVTPHRGSSFSTWGGIAARVLRPLGSNPLLLRELTYDSVALLDIQEEFETAFSNKLQVINFFERRKTRLLKLWFVQWEAFCVTEQSAKYGSMNIGLDVDHYGLNKFKSATDDKYILVRNQLLDTIKPISPQKQKRLYNVPHDTVESYTERQALSTAVAEKLRVQHPKARVQYALTIYGLGGSGKTQLALKYIEDHKNEYNPILWIDGNDQESVLSSFERCASELQLQIDASRAQNTNLADSPHVRAVLKWLRHRKQTDDRWLVVIDNADDVKWWIGNVVLIPEGDQGSIIITSQDSHSRKLVRGGCEELSIGTMKVEEARALLIQHLRLDSDPVPEDVVQDCDKIVELLGCLALAVDLAGAYIGDDGTDPKQALRQYLVDYTKHQDDLLQSEDFCGSSASNKTVWTVWNTTLERIETRYANLRPGSVLAFLARFQGVVVQDELLRLASLGMSTVLKELYDTAVELPCWLDKALTVEEQQWDQYCYRESRRILVRYGLLQRIEGYWPGVSMHGLVQWRARKYKEKQPWEKWHHTTVLAAFVTHLLEEKAETYFSRDLVVHIPALDEAYLSNMQVGNMGKFFIWQIVSKMLYDKRSWTEAEDLQVQWMEIGQRALGKEHPSTIASMTHLALTYQSQSRWKEAEELFAKVIKIQKRVLREEHLDTLTSIHKLAITYWLQERLTEAEELFVELIEIRKRVLGEEHVDTLTSMHLLASTYYGQSWWKEAEELFVQLIEIRKRVLGEEHVDTLASMHILASTYWNQGRWKEAEELELQVLEIRKRVLGKTHTTTLSSMHNLTISHSCLRTKADFADEWRREVYGTEVQDDSATSAH</sequence>
<dbReference type="Pfam" id="PF13424">
    <property type="entry name" value="TPR_12"/>
    <property type="match status" value="2"/>
</dbReference>
<dbReference type="Gene3D" id="3.40.50.300">
    <property type="entry name" value="P-loop containing nucleotide triphosphate hydrolases"/>
    <property type="match status" value="1"/>
</dbReference>
<evidence type="ECO:0000313" key="2">
    <source>
        <dbReference type="EMBL" id="KAF2704007.1"/>
    </source>
</evidence>
<dbReference type="PANTHER" id="PTHR46082:SF11">
    <property type="entry name" value="AAA+ ATPASE DOMAIN-CONTAINING PROTEIN-RELATED"/>
    <property type="match status" value="1"/>
</dbReference>
<dbReference type="PANTHER" id="PTHR46082">
    <property type="entry name" value="ATP/GTP-BINDING PROTEIN-RELATED"/>
    <property type="match status" value="1"/>
</dbReference>
<dbReference type="OrthoDB" id="5086500at2759"/>
<dbReference type="SUPFAM" id="SSF48452">
    <property type="entry name" value="TPR-like"/>
    <property type="match status" value="2"/>
</dbReference>
<feature type="domain" description="NB-ARC" evidence="1">
    <location>
        <begin position="181"/>
        <end position="348"/>
    </location>
</feature>
<name>A0A6G1JV14_9PLEO</name>
<dbReference type="InterPro" id="IPR011990">
    <property type="entry name" value="TPR-like_helical_dom_sf"/>
</dbReference>
<evidence type="ECO:0000259" key="1">
    <source>
        <dbReference type="Pfam" id="PF00931"/>
    </source>
</evidence>
<dbReference type="InterPro" id="IPR053137">
    <property type="entry name" value="NLR-like"/>
</dbReference>
<accession>A0A6G1JV14</accession>
<keyword evidence="3" id="KW-1185">Reference proteome</keyword>
<dbReference type="SUPFAM" id="SSF52540">
    <property type="entry name" value="P-loop containing nucleoside triphosphate hydrolases"/>
    <property type="match status" value="1"/>
</dbReference>
<dbReference type="InterPro" id="IPR027417">
    <property type="entry name" value="P-loop_NTPase"/>
</dbReference>
<protein>
    <recommendedName>
        <fullName evidence="1">NB-ARC domain-containing protein</fullName>
    </recommendedName>
</protein>
<organism evidence="2 3">
    <name type="scientific">Pleomassaria siparia CBS 279.74</name>
    <dbReference type="NCBI Taxonomy" id="1314801"/>
    <lineage>
        <taxon>Eukaryota</taxon>
        <taxon>Fungi</taxon>
        <taxon>Dikarya</taxon>
        <taxon>Ascomycota</taxon>
        <taxon>Pezizomycotina</taxon>
        <taxon>Dothideomycetes</taxon>
        <taxon>Pleosporomycetidae</taxon>
        <taxon>Pleosporales</taxon>
        <taxon>Pleomassariaceae</taxon>
        <taxon>Pleomassaria</taxon>
    </lineage>
</organism>
<dbReference type="Gene3D" id="1.25.40.10">
    <property type="entry name" value="Tetratricopeptide repeat domain"/>
    <property type="match status" value="2"/>
</dbReference>
<dbReference type="Pfam" id="PF13374">
    <property type="entry name" value="TPR_10"/>
    <property type="match status" value="1"/>
</dbReference>
<gene>
    <name evidence="2" type="ORF">K504DRAFT_451211</name>
</gene>
<dbReference type="AlphaFoldDB" id="A0A6G1JV14"/>